<protein>
    <submittedName>
        <fullName evidence="3">Outer membrane autotransporter</fullName>
    </submittedName>
</protein>
<accession>A0ABN5GJK2</accession>
<keyword evidence="4" id="KW-1185">Reference proteome</keyword>
<dbReference type="SUPFAM" id="SSF103515">
    <property type="entry name" value="Autotransporter"/>
    <property type="match status" value="1"/>
</dbReference>
<sequence length="285" mass="30731">MKKALTPSATILALVVSVGMSMAGPLQAHGDYGFAHDVHSSVAVDRNNDNFGDRRVTTSSDEQRYDTNFYLGEISDGEMFGRVEFGTTHSTSDVSTRLASAGISADSYDATIGALWVADSQLYIDGQFRYGHFDGDLSLNGQKMVGFDGNGYEVSVEVGKSFALLNDVTLIPQAQLMYSDIEGQIETGRIGAKVDRDTLMARFGLRAEHTLADNAMLYGQIDVYHAFENESSVMYGQDTAALSIGGIVAKSDRAQLYAEITSETGLGSSSGDHSFSWNIGFAVQF</sequence>
<gene>
    <name evidence="3" type="ORF">PhaeoP66_00989</name>
</gene>
<feature type="chain" id="PRO_5045122817" evidence="1">
    <location>
        <begin position="29"/>
        <end position="285"/>
    </location>
</feature>
<dbReference type="Pfam" id="PF03797">
    <property type="entry name" value="Autotransporter"/>
    <property type="match status" value="1"/>
</dbReference>
<evidence type="ECO:0000313" key="3">
    <source>
        <dbReference type="EMBL" id="AUQ93793.1"/>
    </source>
</evidence>
<evidence type="ECO:0000313" key="4">
    <source>
        <dbReference type="Proteomes" id="UP000236536"/>
    </source>
</evidence>
<evidence type="ECO:0000259" key="2">
    <source>
        <dbReference type="PROSITE" id="PS51208"/>
    </source>
</evidence>
<evidence type="ECO:0000256" key="1">
    <source>
        <dbReference type="SAM" id="SignalP"/>
    </source>
</evidence>
<dbReference type="InterPro" id="IPR036709">
    <property type="entry name" value="Autotransporte_beta_dom_sf"/>
</dbReference>
<keyword evidence="1" id="KW-0732">Signal</keyword>
<dbReference type="Proteomes" id="UP000236536">
    <property type="component" value="Chromosome"/>
</dbReference>
<reference evidence="3 4" key="1">
    <citation type="journal article" date="2017" name="Genome Biol. Evol.">
        <title>Trajectories and Drivers of Genome Evolution in Surface-Associated Marine Phaeobacter.</title>
        <authorList>
            <person name="Freese H.M."/>
            <person name="Sikorski J."/>
            <person name="Bunk B."/>
            <person name="Scheuner C."/>
            <person name="Meier-Kolthoff J.P."/>
            <person name="Sproer C."/>
            <person name="Gram L."/>
            <person name="Overmann J."/>
        </authorList>
    </citation>
    <scope>NUCLEOTIDE SEQUENCE [LARGE SCALE GENOMIC DNA]</scope>
    <source>
        <strain evidence="3 4">P66</strain>
    </source>
</reference>
<dbReference type="SMART" id="SM00869">
    <property type="entry name" value="Autotransporter"/>
    <property type="match status" value="1"/>
</dbReference>
<dbReference type="NCBIfam" id="TIGR01414">
    <property type="entry name" value="autotrans_barl"/>
    <property type="match status" value="1"/>
</dbReference>
<reference evidence="3 4" key="2">
    <citation type="journal article" date="2017" name="Int. J. Syst. Evol. Microbiol.">
        <title>Adaptation of Surface-Associated Bacteria to the Open Ocean: A Genomically Distinct Subpopulation of Phaeobacter gallaeciensis Colonizes Pacific Mesozooplankton.</title>
        <authorList>
            <person name="Freese H.M."/>
            <person name="Methner A."/>
            <person name="Overmann J."/>
        </authorList>
    </citation>
    <scope>NUCLEOTIDE SEQUENCE [LARGE SCALE GENOMIC DNA]</scope>
    <source>
        <strain evidence="3 4">P66</strain>
    </source>
</reference>
<proteinExistence type="predicted"/>
<dbReference type="EMBL" id="CP010705">
    <property type="protein sequence ID" value="AUQ93793.1"/>
    <property type="molecule type" value="Genomic_DNA"/>
</dbReference>
<organism evidence="3 4">
    <name type="scientific">Phaeobacter inhibens</name>
    <dbReference type="NCBI Taxonomy" id="221822"/>
    <lineage>
        <taxon>Bacteria</taxon>
        <taxon>Pseudomonadati</taxon>
        <taxon>Pseudomonadota</taxon>
        <taxon>Alphaproteobacteria</taxon>
        <taxon>Rhodobacterales</taxon>
        <taxon>Roseobacteraceae</taxon>
        <taxon>Phaeobacter</taxon>
    </lineage>
</organism>
<feature type="signal peptide" evidence="1">
    <location>
        <begin position="1"/>
        <end position="28"/>
    </location>
</feature>
<dbReference type="PROSITE" id="PS51208">
    <property type="entry name" value="AUTOTRANSPORTER"/>
    <property type="match status" value="1"/>
</dbReference>
<dbReference type="RefSeq" id="WP_014873320.1">
    <property type="nucleotide sequence ID" value="NZ_CP010599.1"/>
</dbReference>
<name>A0ABN5GJK2_9RHOB</name>
<dbReference type="Gene3D" id="2.40.128.130">
    <property type="entry name" value="Autotransporter beta-domain"/>
    <property type="match status" value="1"/>
</dbReference>
<feature type="domain" description="Autotransporter" evidence="2">
    <location>
        <begin position="19"/>
        <end position="285"/>
    </location>
</feature>
<dbReference type="InterPro" id="IPR005546">
    <property type="entry name" value="Autotransporte_beta"/>
</dbReference>
<dbReference type="InterPro" id="IPR006315">
    <property type="entry name" value="OM_autotransptr_brl_dom"/>
</dbReference>